<feature type="compositionally biased region" description="Acidic residues" evidence="1">
    <location>
        <begin position="223"/>
        <end position="256"/>
    </location>
</feature>
<dbReference type="AlphaFoldDB" id="A0AAF0YU80"/>
<sequence>MRELRFVPEESTASSLVFANADTAAAGAGAEEYFVEVTPALRKLLVGEEKVQDEAPRVEQVQPPADKPRETTYSAPLSLRPREIQERIRSGSSIEELAQEMGVIPERIESFAHPVMTERHRMAELARGGYLQAPSAPGTLTLGEQAAQAFSRHDYDMERATWDAYRDSAGSWIATLTWTAGFTEYVAEWYVTVKATGPTMVEAKNSTATDLIAPRSTWHEEPEVSEDVEAEPEQSPEPSSAEEDTITGELVADDELLQNPPAQQTRNGGEHRKRRRRKSATPHWEDVLLGVRATRPKNGGKDS</sequence>
<dbReference type="NCBIfam" id="NF040712">
    <property type="entry name" value="SepH"/>
    <property type="match status" value="1"/>
</dbReference>
<dbReference type="RefSeq" id="WP_101679232.1">
    <property type="nucleotide sequence ID" value="NZ_CAMIHY010000016.1"/>
</dbReference>
<protein>
    <submittedName>
        <fullName evidence="3">Septation protein SepH</fullName>
    </submittedName>
</protein>
<reference evidence="3" key="1">
    <citation type="submission" date="2017-12" db="EMBL/GenBank/DDBJ databases">
        <authorList>
            <person name="Thomas-White K."/>
            <person name="Wolfe A.J."/>
        </authorList>
    </citation>
    <scope>NUCLEOTIDE SEQUENCE</scope>
    <source>
        <strain evidence="3">UMB0763</strain>
    </source>
</reference>
<feature type="region of interest" description="Disordered" evidence="1">
    <location>
        <begin position="205"/>
        <end position="303"/>
    </location>
</feature>
<organism evidence="3 4">
    <name type="scientific">Corynebacterium pyruviciproducens</name>
    <dbReference type="NCBI Taxonomy" id="598660"/>
    <lineage>
        <taxon>Bacteria</taxon>
        <taxon>Bacillati</taxon>
        <taxon>Actinomycetota</taxon>
        <taxon>Actinomycetes</taxon>
        <taxon>Mycobacteriales</taxon>
        <taxon>Corynebacteriaceae</taxon>
        <taxon>Corynebacterium</taxon>
    </lineage>
</organism>
<accession>A0AAF0YU80</accession>
<dbReference type="Pfam" id="PF11268">
    <property type="entry name" value="DUF3071"/>
    <property type="match status" value="1"/>
</dbReference>
<feature type="compositionally biased region" description="Basic residues" evidence="1">
    <location>
        <begin position="271"/>
        <end position="280"/>
    </location>
</feature>
<dbReference type="Proteomes" id="UP000234560">
    <property type="component" value="Chromosome"/>
</dbReference>
<reference evidence="3" key="2">
    <citation type="submission" date="2023-10" db="EMBL/GenBank/DDBJ databases">
        <authorList>
            <person name="Choi B."/>
        </authorList>
    </citation>
    <scope>NUCLEOTIDE SEQUENCE</scope>
    <source>
        <strain evidence="3">UMB0763</strain>
    </source>
</reference>
<proteinExistence type="predicted"/>
<evidence type="ECO:0000313" key="3">
    <source>
        <dbReference type="EMBL" id="WOT01358.1"/>
    </source>
</evidence>
<evidence type="ECO:0000256" key="1">
    <source>
        <dbReference type="SAM" id="MobiDB-lite"/>
    </source>
</evidence>
<dbReference type="KEGG" id="cpyr:CYJ47_08720"/>
<feature type="domain" description="DUF3071" evidence="2">
    <location>
        <begin position="1"/>
        <end position="190"/>
    </location>
</feature>
<dbReference type="InterPro" id="IPR021421">
    <property type="entry name" value="DUF3071"/>
</dbReference>
<name>A0AAF0YU80_9CORY</name>
<dbReference type="InterPro" id="IPR047682">
    <property type="entry name" value="SepH-like"/>
</dbReference>
<gene>
    <name evidence="3" type="primary">sepH</name>
    <name evidence="3" type="ORF">CYJ47_08720</name>
</gene>
<evidence type="ECO:0000313" key="4">
    <source>
        <dbReference type="Proteomes" id="UP000234560"/>
    </source>
</evidence>
<feature type="region of interest" description="Disordered" evidence="1">
    <location>
        <begin position="52"/>
        <end position="74"/>
    </location>
</feature>
<dbReference type="EMBL" id="CP136958">
    <property type="protein sequence ID" value="WOT01358.1"/>
    <property type="molecule type" value="Genomic_DNA"/>
</dbReference>
<evidence type="ECO:0000259" key="2">
    <source>
        <dbReference type="Pfam" id="PF11268"/>
    </source>
</evidence>